<dbReference type="OrthoDB" id="421993at2759"/>
<keyword evidence="1" id="KW-0732">Signal</keyword>
<evidence type="ECO:0000313" key="4">
    <source>
        <dbReference type="EMBL" id="CAF3741114.1"/>
    </source>
</evidence>
<dbReference type="Pfam" id="PF01425">
    <property type="entry name" value="Amidase"/>
    <property type="match status" value="1"/>
</dbReference>
<evidence type="ECO:0000259" key="2">
    <source>
        <dbReference type="Pfam" id="PF01425"/>
    </source>
</evidence>
<dbReference type="InterPro" id="IPR023631">
    <property type="entry name" value="Amidase_dom"/>
</dbReference>
<feature type="chain" id="PRO_5035600038" description="Amidase domain-containing protein" evidence="1">
    <location>
        <begin position="16"/>
        <end position="516"/>
    </location>
</feature>
<dbReference type="InterPro" id="IPR036928">
    <property type="entry name" value="AS_sf"/>
</dbReference>
<sequence>MKALIVFLLIQTVNSHLNLLTATILELHNALNSYEITSRQLVELYLKRIDDVNHKGPELNAVIEINPDALEIAEQLDKERIKFNDKSRSLLHGIPILVKDNIATYDKLNTTCGSHALLGSKVPRDATVIDRLKRAGAIILGKTNLSEWANFRSFNVTRDGWSARGGITRSAYIKDGSTYGSSSGSAVAASIGLCAVALGTETDGSIISPSSINNVVGLKPTVGLTSRSGVIPISHNQDSIGPIARTVMDAAILLETIQGMDQRDEATLNKNAVRHCNYIQFCRGINGFHGLSLGVVRNLNYTAIPVDQLRTFNEAIHLMAKLGVKIIDPLNFESEDKLINPLNELLILEIDFKHDIELYLRELNNTNMRTLNDLIKFNDENPDKEFSQYTPDQGIWLESQNSTIIPDSPLYRQILNTNLNLSRDGGIDYLLDKHHLDALVMLSDASTTPSAMAGYPIISVPLGYLTDEVPENVVGRPYGIAFTGRAWSENILLTFADAFEKATNVRKRVIPVYAPV</sequence>
<dbReference type="PANTHER" id="PTHR42678">
    <property type="entry name" value="AMIDASE"/>
    <property type="match status" value="1"/>
</dbReference>
<evidence type="ECO:0000256" key="1">
    <source>
        <dbReference type="SAM" id="SignalP"/>
    </source>
</evidence>
<dbReference type="EMBL" id="CAJNOQ010002597">
    <property type="protein sequence ID" value="CAF0967781.1"/>
    <property type="molecule type" value="Genomic_DNA"/>
</dbReference>
<feature type="domain" description="Amidase" evidence="2">
    <location>
        <begin position="41"/>
        <end position="389"/>
    </location>
</feature>
<dbReference type="Proteomes" id="UP000663829">
    <property type="component" value="Unassembled WGS sequence"/>
</dbReference>
<comment type="caution">
    <text evidence="3">The sequence shown here is derived from an EMBL/GenBank/DDBJ whole genome shotgun (WGS) entry which is preliminary data.</text>
</comment>
<gene>
    <name evidence="3" type="ORF">GPM918_LOCUS12069</name>
    <name evidence="4" type="ORF">SRO942_LOCUS12070</name>
</gene>
<protein>
    <recommendedName>
        <fullName evidence="2">Amidase domain-containing protein</fullName>
    </recommendedName>
</protein>
<dbReference type="PANTHER" id="PTHR42678:SF34">
    <property type="entry name" value="OS04G0183300 PROTEIN"/>
    <property type="match status" value="1"/>
</dbReference>
<dbReference type="SUPFAM" id="SSF75304">
    <property type="entry name" value="Amidase signature (AS) enzymes"/>
    <property type="match status" value="1"/>
</dbReference>
<dbReference type="Gene3D" id="3.90.1300.10">
    <property type="entry name" value="Amidase signature (AS) domain"/>
    <property type="match status" value="1"/>
</dbReference>
<organism evidence="3 5">
    <name type="scientific">Didymodactylos carnosus</name>
    <dbReference type="NCBI Taxonomy" id="1234261"/>
    <lineage>
        <taxon>Eukaryota</taxon>
        <taxon>Metazoa</taxon>
        <taxon>Spiralia</taxon>
        <taxon>Gnathifera</taxon>
        <taxon>Rotifera</taxon>
        <taxon>Eurotatoria</taxon>
        <taxon>Bdelloidea</taxon>
        <taxon>Philodinida</taxon>
        <taxon>Philodinidae</taxon>
        <taxon>Didymodactylos</taxon>
    </lineage>
</organism>
<feature type="signal peptide" evidence="1">
    <location>
        <begin position="1"/>
        <end position="15"/>
    </location>
</feature>
<evidence type="ECO:0000313" key="5">
    <source>
        <dbReference type="Proteomes" id="UP000663829"/>
    </source>
</evidence>
<name>A0A814E9A2_9BILA</name>
<dbReference type="EMBL" id="CAJOBC010002597">
    <property type="protein sequence ID" value="CAF3741114.1"/>
    <property type="molecule type" value="Genomic_DNA"/>
</dbReference>
<evidence type="ECO:0000313" key="3">
    <source>
        <dbReference type="EMBL" id="CAF0967781.1"/>
    </source>
</evidence>
<proteinExistence type="predicted"/>
<reference evidence="3" key="1">
    <citation type="submission" date="2021-02" db="EMBL/GenBank/DDBJ databases">
        <authorList>
            <person name="Nowell W R."/>
        </authorList>
    </citation>
    <scope>NUCLEOTIDE SEQUENCE</scope>
</reference>
<dbReference type="AlphaFoldDB" id="A0A814E9A2"/>
<accession>A0A814E9A2</accession>
<keyword evidence="5" id="KW-1185">Reference proteome</keyword>
<dbReference type="Proteomes" id="UP000681722">
    <property type="component" value="Unassembled WGS sequence"/>
</dbReference>